<organism evidence="1 2">
    <name type="scientific">Aldrovandia affinis</name>
    <dbReference type="NCBI Taxonomy" id="143900"/>
    <lineage>
        <taxon>Eukaryota</taxon>
        <taxon>Metazoa</taxon>
        <taxon>Chordata</taxon>
        <taxon>Craniata</taxon>
        <taxon>Vertebrata</taxon>
        <taxon>Euteleostomi</taxon>
        <taxon>Actinopterygii</taxon>
        <taxon>Neopterygii</taxon>
        <taxon>Teleostei</taxon>
        <taxon>Notacanthiformes</taxon>
        <taxon>Halosauridae</taxon>
        <taxon>Aldrovandia</taxon>
    </lineage>
</organism>
<comment type="caution">
    <text evidence="1">The sequence shown here is derived from an EMBL/GenBank/DDBJ whole genome shotgun (WGS) entry which is preliminary data.</text>
</comment>
<reference evidence="1" key="1">
    <citation type="journal article" date="2023" name="Science">
        <title>Genome structures resolve the early diversification of teleost fishes.</title>
        <authorList>
            <person name="Parey E."/>
            <person name="Louis A."/>
            <person name="Montfort J."/>
            <person name="Bouchez O."/>
            <person name="Roques C."/>
            <person name="Iampietro C."/>
            <person name="Lluch J."/>
            <person name="Castinel A."/>
            <person name="Donnadieu C."/>
            <person name="Desvignes T."/>
            <person name="Floi Bucao C."/>
            <person name="Jouanno E."/>
            <person name="Wen M."/>
            <person name="Mejri S."/>
            <person name="Dirks R."/>
            <person name="Jansen H."/>
            <person name="Henkel C."/>
            <person name="Chen W.J."/>
            <person name="Zahm M."/>
            <person name="Cabau C."/>
            <person name="Klopp C."/>
            <person name="Thompson A.W."/>
            <person name="Robinson-Rechavi M."/>
            <person name="Braasch I."/>
            <person name="Lecointre G."/>
            <person name="Bobe J."/>
            <person name="Postlethwait J.H."/>
            <person name="Berthelot C."/>
            <person name="Roest Crollius H."/>
            <person name="Guiguen Y."/>
        </authorList>
    </citation>
    <scope>NUCLEOTIDE SEQUENCE</scope>
    <source>
        <strain evidence="1">NC1722</strain>
    </source>
</reference>
<dbReference type="Proteomes" id="UP001221898">
    <property type="component" value="Unassembled WGS sequence"/>
</dbReference>
<protein>
    <submittedName>
        <fullName evidence="1">Uncharacterized protein</fullName>
    </submittedName>
</protein>
<evidence type="ECO:0000313" key="1">
    <source>
        <dbReference type="EMBL" id="KAJ8372300.1"/>
    </source>
</evidence>
<keyword evidence="2" id="KW-1185">Reference proteome</keyword>
<dbReference type="AlphaFoldDB" id="A0AAD7RA24"/>
<accession>A0AAD7RA24</accession>
<proteinExistence type="predicted"/>
<dbReference type="EMBL" id="JAINUG010000408">
    <property type="protein sequence ID" value="KAJ8372300.1"/>
    <property type="molecule type" value="Genomic_DNA"/>
</dbReference>
<name>A0AAD7RA24_9TELE</name>
<sequence length="102" mass="11631">MSFMIDGDTDISTKECVIVYSRILRKGRPVNILIGHIEVEHAHAQEVMATRPKPGGRLSQFIADLRLQRRQQDEQSDMPLYKFQNILHLVHILLVLPVSSAV</sequence>
<evidence type="ECO:0000313" key="2">
    <source>
        <dbReference type="Proteomes" id="UP001221898"/>
    </source>
</evidence>
<gene>
    <name evidence="1" type="ORF">AAFF_G00290860</name>
</gene>